<keyword evidence="6" id="KW-0811">Translocation</keyword>
<reference evidence="9 10" key="1">
    <citation type="submission" date="2021-07" db="EMBL/GenBank/DDBJ databases">
        <title>The Aristolochia fimbriata genome: insights into angiosperm evolution, floral development and chemical biosynthesis.</title>
        <authorList>
            <person name="Jiao Y."/>
        </authorList>
    </citation>
    <scope>NUCLEOTIDE SEQUENCE [LARGE SCALE GENOMIC DNA]</scope>
    <source>
        <strain evidence="9">IBCAS-2021</strain>
        <tissue evidence="9">Leaf</tissue>
    </source>
</reference>
<feature type="region of interest" description="Disordered" evidence="8">
    <location>
        <begin position="86"/>
        <end position="136"/>
    </location>
</feature>
<evidence type="ECO:0000256" key="5">
    <source>
        <dbReference type="ARBA" id="ARBA00022989"/>
    </source>
</evidence>
<evidence type="ECO:0000256" key="7">
    <source>
        <dbReference type="ARBA" id="ARBA00023136"/>
    </source>
</evidence>
<evidence type="ECO:0000256" key="2">
    <source>
        <dbReference type="ARBA" id="ARBA00022448"/>
    </source>
</evidence>
<protein>
    <recommendedName>
        <fullName evidence="11">Sec-independent protein translocase protein TatA</fullName>
    </recommendedName>
</protein>
<dbReference type="PANTHER" id="PTHR33162">
    <property type="entry name" value="SEC-INDEPENDENT PROTEIN TRANSLOCASE PROTEIN TATA, CHLOROPLASTIC"/>
    <property type="match status" value="1"/>
</dbReference>
<organism evidence="9 10">
    <name type="scientific">Aristolochia fimbriata</name>
    <name type="common">White veined hardy Dutchman's pipe vine</name>
    <dbReference type="NCBI Taxonomy" id="158543"/>
    <lineage>
        <taxon>Eukaryota</taxon>
        <taxon>Viridiplantae</taxon>
        <taxon>Streptophyta</taxon>
        <taxon>Embryophyta</taxon>
        <taxon>Tracheophyta</taxon>
        <taxon>Spermatophyta</taxon>
        <taxon>Magnoliopsida</taxon>
        <taxon>Magnoliidae</taxon>
        <taxon>Piperales</taxon>
        <taxon>Aristolochiaceae</taxon>
        <taxon>Aristolochia</taxon>
    </lineage>
</organism>
<keyword evidence="2" id="KW-0813">Transport</keyword>
<proteinExistence type="predicted"/>
<feature type="compositionally biased region" description="Basic and acidic residues" evidence="8">
    <location>
        <begin position="108"/>
        <end position="123"/>
    </location>
</feature>
<accession>A0AAV7ETZ7</accession>
<dbReference type="PANTHER" id="PTHR33162:SF1">
    <property type="entry name" value="SEC-INDEPENDENT PROTEIN TRANSLOCASE PROTEIN TATA, CHLOROPLASTIC"/>
    <property type="match status" value="1"/>
</dbReference>
<evidence type="ECO:0000256" key="8">
    <source>
        <dbReference type="SAM" id="MobiDB-lite"/>
    </source>
</evidence>
<dbReference type="Gene3D" id="1.20.5.3310">
    <property type="match status" value="1"/>
</dbReference>
<keyword evidence="7" id="KW-0472">Membrane</keyword>
<dbReference type="Proteomes" id="UP000825729">
    <property type="component" value="Unassembled WGS sequence"/>
</dbReference>
<dbReference type="GO" id="GO:0015031">
    <property type="term" value="P:protein transport"/>
    <property type="evidence" value="ECO:0007669"/>
    <property type="project" value="UniProtKB-KW"/>
</dbReference>
<comment type="subcellular location">
    <subcellularLocation>
        <location evidence="1">Membrane</location>
        <topology evidence="1">Single-pass membrane protein</topology>
    </subcellularLocation>
</comment>
<dbReference type="InterPro" id="IPR003369">
    <property type="entry name" value="TatA/B/E"/>
</dbReference>
<dbReference type="Pfam" id="PF02416">
    <property type="entry name" value="TatA_B_E"/>
    <property type="match status" value="1"/>
</dbReference>
<evidence type="ECO:0000256" key="4">
    <source>
        <dbReference type="ARBA" id="ARBA00022927"/>
    </source>
</evidence>
<keyword evidence="3" id="KW-0812">Transmembrane</keyword>
<evidence type="ECO:0000256" key="3">
    <source>
        <dbReference type="ARBA" id="ARBA00022692"/>
    </source>
</evidence>
<keyword evidence="4" id="KW-0653">Protein transport</keyword>
<dbReference type="GO" id="GO:0016020">
    <property type="term" value="C:membrane"/>
    <property type="evidence" value="ECO:0007669"/>
    <property type="project" value="UniProtKB-SubCell"/>
</dbReference>
<evidence type="ECO:0000256" key="1">
    <source>
        <dbReference type="ARBA" id="ARBA00004167"/>
    </source>
</evidence>
<comment type="caution">
    <text evidence="9">The sequence shown here is derived from an EMBL/GenBank/DDBJ whole genome shotgun (WGS) entry which is preliminary data.</text>
</comment>
<keyword evidence="10" id="KW-1185">Reference proteome</keyword>
<evidence type="ECO:0000256" key="6">
    <source>
        <dbReference type="ARBA" id="ARBA00023010"/>
    </source>
</evidence>
<sequence length="136" mass="14755">MAISSASISVHLVPRIPSPRSYLEEWLPDFKQEKSPGPKGAQVQLLFWTRSAGVVILVFGPKKLPEIGRSAGKTVKSFQQAASEFAEELKKAPEESTESPPEQSVASGEDKEAGEKEKPEDSGVKVSLLPSGFFTR</sequence>
<evidence type="ECO:0000313" key="10">
    <source>
        <dbReference type="Proteomes" id="UP000825729"/>
    </source>
</evidence>
<dbReference type="EMBL" id="JAINDJ010000003">
    <property type="protein sequence ID" value="KAG9451854.1"/>
    <property type="molecule type" value="Genomic_DNA"/>
</dbReference>
<name>A0AAV7ETZ7_ARIFI</name>
<keyword evidence="5" id="KW-1133">Transmembrane helix</keyword>
<evidence type="ECO:0000313" key="9">
    <source>
        <dbReference type="EMBL" id="KAG9451854.1"/>
    </source>
</evidence>
<gene>
    <name evidence="9" type="ORF">H6P81_004758</name>
</gene>
<dbReference type="AlphaFoldDB" id="A0AAV7ETZ7"/>
<evidence type="ECO:0008006" key="11">
    <source>
        <dbReference type="Google" id="ProtNLM"/>
    </source>
</evidence>